<evidence type="ECO:0000313" key="5">
    <source>
        <dbReference type="Proteomes" id="UP000179797"/>
    </source>
</evidence>
<gene>
    <name evidence="4" type="ORF">NH26_09055</name>
</gene>
<sequence length="223" mass="25447">MQLAKDLLTTTLPTIQPDTALECVFSYYEENNILSLPVLKNNKYIGMVMEQDFFDLDLSQGVKSVKLPLSNEDVSVLPSTHLYDCLRIVDEYDVEIIPVIDKEEKYHGTIIVKDMMEKVARLHADQIEGSIVALRIEAIQYSLEDLSRWVETNNVKILSSFVEVDNNDPQMVIVTLKLNTMKVEAVLATFERFSLNVIYSSAFAEGKDDSQGRLDNLMRYLEL</sequence>
<dbReference type="Pfam" id="PF00571">
    <property type="entry name" value="CBS"/>
    <property type="match status" value="2"/>
</dbReference>
<evidence type="ECO:0000313" key="4">
    <source>
        <dbReference type="EMBL" id="OHX66493.1"/>
    </source>
</evidence>
<dbReference type="InterPro" id="IPR046342">
    <property type="entry name" value="CBS_dom_sf"/>
</dbReference>
<dbReference type="InterPro" id="IPR051257">
    <property type="entry name" value="Diverse_CBS-Domain"/>
</dbReference>
<dbReference type="EMBL" id="JRYR02000001">
    <property type="protein sequence ID" value="OHX66493.1"/>
    <property type="molecule type" value="Genomic_DNA"/>
</dbReference>
<dbReference type="Gene3D" id="3.10.580.10">
    <property type="entry name" value="CBS-domain"/>
    <property type="match status" value="2"/>
</dbReference>
<dbReference type="AlphaFoldDB" id="A0A1S1YZZ0"/>
<dbReference type="Proteomes" id="UP000179797">
    <property type="component" value="Unassembled WGS sequence"/>
</dbReference>
<keyword evidence="1 2" id="KW-0129">CBS domain</keyword>
<feature type="domain" description="CBS" evidence="3">
    <location>
        <begin position="69"/>
        <end position="126"/>
    </location>
</feature>
<dbReference type="InterPro" id="IPR000644">
    <property type="entry name" value="CBS_dom"/>
</dbReference>
<evidence type="ECO:0000256" key="1">
    <source>
        <dbReference type="ARBA" id="ARBA00023122"/>
    </source>
</evidence>
<feature type="domain" description="CBS" evidence="3">
    <location>
        <begin position="8"/>
        <end position="64"/>
    </location>
</feature>
<dbReference type="PROSITE" id="PS51371">
    <property type="entry name" value="CBS"/>
    <property type="match status" value="2"/>
</dbReference>
<dbReference type="PANTHER" id="PTHR43080:SF2">
    <property type="entry name" value="CBS DOMAIN-CONTAINING PROTEIN"/>
    <property type="match status" value="1"/>
</dbReference>
<organism evidence="4 5">
    <name type="scientific">Flammeovirga pacifica</name>
    <dbReference type="NCBI Taxonomy" id="915059"/>
    <lineage>
        <taxon>Bacteria</taxon>
        <taxon>Pseudomonadati</taxon>
        <taxon>Bacteroidota</taxon>
        <taxon>Cytophagia</taxon>
        <taxon>Cytophagales</taxon>
        <taxon>Flammeovirgaceae</taxon>
        <taxon>Flammeovirga</taxon>
    </lineage>
</organism>
<dbReference type="RefSeq" id="WP_044221568.1">
    <property type="nucleotide sequence ID" value="NZ_JRYR02000001.1"/>
</dbReference>
<name>A0A1S1YZZ0_FLAPC</name>
<evidence type="ECO:0000256" key="2">
    <source>
        <dbReference type="PROSITE-ProRule" id="PRU00703"/>
    </source>
</evidence>
<proteinExistence type="predicted"/>
<accession>A0A1S1YZZ0</accession>
<dbReference type="PANTHER" id="PTHR43080">
    <property type="entry name" value="CBS DOMAIN-CONTAINING PROTEIN CBSX3, MITOCHONDRIAL"/>
    <property type="match status" value="1"/>
</dbReference>
<comment type="caution">
    <text evidence="4">The sequence shown here is derived from an EMBL/GenBank/DDBJ whole genome shotgun (WGS) entry which is preliminary data.</text>
</comment>
<keyword evidence="5" id="KW-1185">Reference proteome</keyword>
<dbReference type="STRING" id="915059.NH26_09055"/>
<dbReference type="OrthoDB" id="1523762at2"/>
<protein>
    <recommendedName>
        <fullName evidence="3">CBS domain-containing protein</fullName>
    </recommendedName>
</protein>
<dbReference type="SUPFAM" id="SSF54631">
    <property type="entry name" value="CBS-domain pair"/>
    <property type="match status" value="1"/>
</dbReference>
<evidence type="ECO:0000259" key="3">
    <source>
        <dbReference type="PROSITE" id="PS51371"/>
    </source>
</evidence>
<reference evidence="4 5" key="1">
    <citation type="journal article" date="2012" name="Int. J. Syst. Evol. Microbiol.">
        <title>Flammeovirga pacifica sp. nov., isolated from deep-sea sediment.</title>
        <authorList>
            <person name="Xu H."/>
            <person name="Fu Y."/>
            <person name="Yang N."/>
            <person name="Ding Z."/>
            <person name="Lai Q."/>
            <person name="Zeng R."/>
        </authorList>
    </citation>
    <scope>NUCLEOTIDE SEQUENCE [LARGE SCALE GENOMIC DNA]</scope>
    <source>
        <strain evidence="5">DSM 24597 / LMG 26175 / WPAGA1</strain>
    </source>
</reference>